<sequence length="1276" mass="146910">MANPHSQAGPSNSRSPCGSPRIVDSQSGKPINNFIASSNMSGMSSRTSPLGSNKTVAFSKPTSTVIHGESSLVPRMGLGFAPPPPGQHQSTLRAGPRLRAEGLMVPPASDAATLRRQVAALQIDLEAHIDGEQRLQSINQQLRERLELYMKQNHENVERAESELNTLHEDMEQTLELQRRLAQRATALEKEKKEVENDLQRKVQEFENERITLQSRIKEIGEDLREKAEAQERVNQLQTELLSTLEVKAKLEDQLAAFEEETAFLKKKADDYSNELRDLILKEQLEQKLDRMGRRAVTRRAFINFEKGVREQCINRANAVHAVRHFRQHGCRKIFYYLRMASYRSCLIRRAFEKLSKASFQQCWRIWRLSTIARRRGAFSLRKQAAARVKNGMHSWIAYIIHLRLNPAQYVKAVDHWHRKCLEKCFGYWSWLVIQWRLPPKEEKHLTNKALRHYNKMVLHSYFLSWQDWLKAYAQPKRKKFATVQAHINKMTLKQAVAAWRCIIHVKWVRRMKYDEAEGVSKNSCKRRSFSRWQEAIRELKIIRLRSTQAMQYRNYRQAHLVFKCWRNFLQHLTHMRIYKQIAFRHYLHSLSVSSMKTWRENVNYGKAQQRATAEVNQALTRAAMVFWRDYHVYKSIKKKQDYRAGIYRKRKQTKLVKMILRCWWEHMAWKRKAIQLDILLTVRRRRSLQVQTLHAWMHATFDGLLLANAKFHEDLLEAQAQFEEQREQVTTVDVENLQLIDRLHTMSSEIAYLKTTVTDKEKQEEDLHRALEDNAVLESSMQGEIEQQHVRAEELELEIQSLQKRLQMKNAEDTAGEIHHTLEIQNLEQAVKELRMQLSDKSSQIACYEKALKETAQRLEGASDESQEKLTSAFEIAGSLRKLLEDRENQFANLEGNCRRREMELGEVQRKLAAANCTLCETVECRDARIQELEAMLCCRQQEVQETQQQLQDLELAMDLKESRVRKLEYELKLMSEQTALKTKTFVSSLSSWSATPQFNPDVNASLRGVHSLKVKESLRHTYFQAKSTLQQQSAGTSFLPPPFANNSEDQQADMPPRTDGPGPLAGMIDRFEPTPYQDDSTTHLDIKPPDSDVGDPLPATAPHRAESMSAPQLGSSSQVEERAHMDMATSAAESLDQESRSVLLYQGQDMSQPDWETSFALVSTTRPTPPGYMAEPGYAPPDVREQSEQALEGGGGGMVQTTGEGPYRMILDDDPSAVDSLHIEIQRLQARIMSRLRDSAAPPDDSSNRSAASRATPRPPPETGPSSGRSWDSR</sequence>
<dbReference type="Proteomes" id="UP000822688">
    <property type="component" value="Chromosome 10"/>
</dbReference>
<feature type="region of interest" description="Disordered" evidence="2">
    <location>
        <begin position="1031"/>
        <end position="1137"/>
    </location>
</feature>
<proteinExistence type="predicted"/>
<gene>
    <name evidence="3" type="ORF">KC19_10G174200</name>
</gene>
<feature type="compositionally biased region" description="Polar residues" evidence="2">
    <location>
        <begin position="1266"/>
        <end position="1276"/>
    </location>
</feature>
<feature type="coiled-coil region" evidence="1">
    <location>
        <begin position="132"/>
        <end position="275"/>
    </location>
</feature>
<dbReference type="AlphaFoldDB" id="A0A8T0GQ64"/>
<feature type="compositionally biased region" description="Polar residues" evidence="2">
    <location>
        <begin position="1111"/>
        <end position="1120"/>
    </location>
</feature>
<organism evidence="3 4">
    <name type="scientific">Ceratodon purpureus</name>
    <name type="common">Fire moss</name>
    <name type="synonym">Dicranum purpureum</name>
    <dbReference type="NCBI Taxonomy" id="3225"/>
    <lineage>
        <taxon>Eukaryota</taxon>
        <taxon>Viridiplantae</taxon>
        <taxon>Streptophyta</taxon>
        <taxon>Embryophyta</taxon>
        <taxon>Bryophyta</taxon>
        <taxon>Bryophytina</taxon>
        <taxon>Bryopsida</taxon>
        <taxon>Dicranidae</taxon>
        <taxon>Pseudoditrichales</taxon>
        <taxon>Ditrichaceae</taxon>
        <taxon>Ceratodon</taxon>
    </lineage>
</organism>
<feature type="compositionally biased region" description="Low complexity" evidence="2">
    <location>
        <begin position="37"/>
        <end position="48"/>
    </location>
</feature>
<protein>
    <submittedName>
        <fullName evidence="3">Uncharacterized protein</fullName>
    </submittedName>
</protein>
<feature type="compositionally biased region" description="Basic and acidic residues" evidence="2">
    <location>
        <begin position="1082"/>
        <end position="1092"/>
    </location>
</feature>
<dbReference type="PANTHER" id="PTHR31915">
    <property type="entry name" value="SKICH DOMAIN-CONTAINING PROTEIN"/>
    <property type="match status" value="1"/>
</dbReference>
<dbReference type="PANTHER" id="PTHR31915:SF6">
    <property type="entry name" value="SKICH DOMAIN-CONTAINING PROTEIN"/>
    <property type="match status" value="1"/>
</dbReference>
<keyword evidence="1" id="KW-0175">Coiled coil</keyword>
<feature type="region of interest" description="Disordered" evidence="2">
    <location>
        <begin position="1236"/>
        <end position="1276"/>
    </location>
</feature>
<feature type="compositionally biased region" description="Low complexity" evidence="2">
    <location>
        <begin position="1241"/>
        <end position="1258"/>
    </location>
</feature>
<feature type="coiled-coil region" evidence="1">
    <location>
        <begin position="945"/>
        <end position="979"/>
    </location>
</feature>
<feature type="coiled-coil region" evidence="1">
    <location>
        <begin position="761"/>
        <end position="870"/>
    </location>
</feature>
<evidence type="ECO:0000313" key="4">
    <source>
        <dbReference type="Proteomes" id="UP000822688"/>
    </source>
</evidence>
<dbReference type="InterPro" id="IPR051002">
    <property type="entry name" value="UBA_autophagy_assoc_protein"/>
</dbReference>
<feature type="compositionally biased region" description="Polar residues" evidence="2">
    <location>
        <begin position="24"/>
        <end position="36"/>
    </location>
</feature>
<comment type="caution">
    <text evidence="3">The sequence shown here is derived from an EMBL/GenBank/DDBJ whole genome shotgun (WGS) entry which is preliminary data.</text>
</comment>
<reference evidence="3" key="1">
    <citation type="submission" date="2020-06" db="EMBL/GenBank/DDBJ databases">
        <title>WGS assembly of Ceratodon purpureus strain R40.</title>
        <authorList>
            <person name="Carey S.B."/>
            <person name="Jenkins J."/>
            <person name="Shu S."/>
            <person name="Lovell J.T."/>
            <person name="Sreedasyam A."/>
            <person name="Maumus F."/>
            <person name="Tiley G.P."/>
            <person name="Fernandez-Pozo N."/>
            <person name="Barry K."/>
            <person name="Chen C."/>
            <person name="Wang M."/>
            <person name="Lipzen A."/>
            <person name="Daum C."/>
            <person name="Saski C.A."/>
            <person name="Payton A.C."/>
            <person name="Mcbreen J.C."/>
            <person name="Conrad R.E."/>
            <person name="Kollar L.M."/>
            <person name="Olsson S."/>
            <person name="Huttunen S."/>
            <person name="Landis J.B."/>
            <person name="Wickett N.J."/>
            <person name="Johnson M.G."/>
            <person name="Rensing S.A."/>
            <person name="Grimwood J."/>
            <person name="Schmutz J."/>
            <person name="Mcdaniel S.F."/>
        </authorList>
    </citation>
    <scope>NUCLEOTIDE SEQUENCE</scope>
    <source>
        <strain evidence="3">R40</strain>
    </source>
</reference>
<keyword evidence="4" id="KW-1185">Reference proteome</keyword>
<feature type="region of interest" description="Disordered" evidence="2">
    <location>
        <begin position="1"/>
        <end position="56"/>
    </location>
</feature>
<evidence type="ECO:0000256" key="1">
    <source>
        <dbReference type="SAM" id="Coils"/>
    </source>
</evidence>
<evidence type="ECO:0000256" key="2">
    <source>
        <dbReference type="SAM" id="MobiDB-lite"/>
    </source>
</evidence>
<accession>A0A8T0GQ64</accession>
<name>A0A8T0GQ64_CERPU</name>
<dbReference type="EMBL" id="CM026431">
    <property type="protein sequence ID" value="KAG0560354.1"/>
    <property type="molecule type" value="Genomic_DNA"/>
</dbReference>
<feature type="compositionally biased region" description="Polar residues" evidence="2">
    <location>
        <begin position="1"/>
        <end position="16"/>
    </location>
</feature>
<evidence type="ECO:0000313" key="3">
    <source>
        <dbReference type="EMBL" id="KAG0560354.1"/>
    </source>
</evidence>